<evidence type="ECO:0000313" key="2">
    <source>
        <dbReference type="Proteomes" id="UP000694941"/>
    </source>
</evidence>
<accession>A0ABM1BHA6</accession>
<sequence length="219" mass="24722">MSDTDKSRRIKDLDAFLEESLREKQPEEVKEFYESWANTYDEEVSLFNYNGPKLMAKEFAKLNVPKNVEVIDIAAGTGALGEELKALGYTCIDALDGTKGMLEVARKKNIYRNLFQFLFGCDDKSPITNGTYDLAVSCGGIGPGHIPYSAFHDILAMVKQGGLVCWLTVNPKEGEEKETFNSVITELKDSGKWEAVQDPVRVEEFYKKEFALFYVMKKL</sequence>
<dbReference type="GeneID" id="106466275"/>
<name>A0ABM1BHA6_LIMPO</name>
<feature type="domain" description="Methyltransferase" evidence="1">
    <location>
        <begin position="70"/>
        <end position="162"/>
    </location>
</feature>
<protein>
    <submittedName>
        <fullName evidence="3">Methyltransferase-like protein 27 isoform X1</fullName>
    </submittedName>
</protein>
<dbReference type="Gene3D" id="3.40.50.150">
    <property type="entry name" value="Vaccinia Virus protein VP39"/>
    <property type="match status" value="1"/>
</dbReference>
<reference evidence="3" key="1">
    <citation type="submission" date="2025-08" db="UniProtKB">
        <authorList>
            <consortium name="RefSeq"/>
        </authorList>
    </citation>
    <scope>IDENTIFICATION</scope>
    <source>
        <tissue evidence="3">Muscle</tissue>
    </source>
</reference>
<dbReference type="Proteomes" id="UP000694941">
    <property type="component" value="Unplaced"/>
</dbReference>
<dbReference type="Pfam" id="PF13649">
    <property type="entry name" value="Methyltransf_25"/>
    <property type="match status" value="1"/>
</dbReference>
<gene>
    <name evidence="3" type="primary">LOC106466275</name>
</gene>
<evidence type="ECO:0000259" key="1">
    <source>
        <dbReference type="Pfam" id="PF13649"/>
    </source>
</evidence>
<organism evidence="2 3">
    <name type="scientific">Limulus polyphemus</name>
    <name type="common">Atlantic horseshoe crab</name>
    <dbReference type="NCBI Taxonomy" id="6850"/>
    <lineage>
        <taxon>Eukaryota</taxon>
        <taxon>Metazoa</taxon>
        <taxon>Ecdysozoa</taxon>
        <taxon>Arthropoda</taxon>
        <taxon>Chelicerata</taxon>
        <taxon>Merostomata</taxon>
        <taxon>Xiphosura</taxon>
        <taxon>Limulidae</taxon>
        <taxon>Limulus</taxon>
    </lineage>
</organism>
<keyword evidence="2" id="KW-1185">Reference proteome</keyword>
<proteinExistence type="predicted"/>
<dbReference type="InterPro" id="IPR041698">
    <property type="entry name" value="Methyltransf_25"/>
</dbReference>
<dbReference type="SUPFAM" id="SSF53335">
    <property type="entry name" value="S-adenosyl-L-methionine-dependent methyltransferases"/>
    <property type="match status" value="1"/>
</dbReference>
<dbReference type="CDD" id="cd02440">
    <property type="entry name" value="AdoMet_MTases"/>
    <property type="match status" value="1"/>
</dbReference>
<dbReference type="RefSeq" id="XP_013781991.1">
    <property type="nucleotide sequence ID" value="XM_013926537.2"/>
</dbReference>
<evidence type="ECO:0000313" key="3">
    <source>
        <dbReference type="RefSeq" id="XP_013781991.1"/>
    </source>
</evidence>
<dbReference type="InterPro" id="IPR029063">
    <property type="entry name" value="SAM-dependent_MTases_sf"/>
</dbReference>